<dbReference type="InterPro" id="IPR007922">
    <property type="entry name" value="DciA-like"/>
</dbReference>
<feature type="region of interest" description="Disordered" evidence="1">
    <location>
        <begin position="126"/>
        <end position="154"/>
    </location>
</feature>
<gene>
    <name evidence="2" type="ORF">EKE94_11450</name>
</gene>
<proteinExistence type="predicted"/>
<dbReference type="OrthoDB" id="7160947at2"/>
<organism evidence="2 3">
    <name type="scientific">Mesobaculum littorinae</name>
    <dbReference type="NCBI Taxonomy" id="2486419"/>
    <lineage>
        <taxon>Bacteria</taxon>
        <taxon>Pseudomonadati</taxon>
        <taxon>Pseudomonadota</taxon>
        <taxon>Alphaproteobacteria</taxon>
        <taxon>Rhodobacterales</taxon>
        <taxon>Roseobacteraceae</taxon>
        <taxon>Mesobaculum</taxon>
    </lineage>
</organism>
<reference evidence="2 3" key="1">
    <citation type="submission" date="2018-11" db="EMBL/GenBank/DDBJ databases">
        <title>Mesobaculum littorinae gen. nov., sp. nov., isolated from Littorina scabra that represents a novel genus of the order Rhodobacteraceae.</title>
        <authorList>
            <person name="Li F."/>
        </authorList>
    </citation>
    <scope>NUCLEOTIDE SEQUENCE [LARGE SCALE GENOMIC DNA]</scope>
    <source>
        <strain evidence="2 3">M0103</strain>
    </source>
</reference>
<dbReference type="EMBL" id="RQXX01000003">
    <property type="protein sequence ID" value="RVV98243.1"/>
    <property type="molecule type" value="Genomic_DNA"/>
</dbReference>
<accession>A0A438AHP2</accession>
<dbReference type="Pfam" id="PF05258">
    <property type="entry name" value="DciA"/>
    <property type="match status" value="1"/>
</dbReference>
<evidence type="ECO:0000313" key="2">
    <source>
        <dbReference type="EMBL" id="RVV98243.1"/>
    </source>
</evidence>
<feature type="compositionally biased region" description="Basic and acidic residues" evidence="1">
    <location>
        <begin position="136"/>
        <end position="146"/>
    </location>
</feature>
<name>A0A438AHP2_9RHOB</name>
<sequence>MAEGSTGGRQRRGGRGFRQTGTLLERRIREAGESRGFAITRLLTHWDEIVGTDTAGMARPADVSYGRKGFGATLTLLTTGAMAPMLEMQKEKIRERVNACYGYAAISRVRITQTAPQGFAEGKPAFAHAPKQKPRPTPEAEARITKDAAQAAAPVGDEGLRTALEALARNVLAAKHKT</sequence>
<dbReference type="AlphaFoldDB" id="A0A438AHP2"/>
<evidence type="ECO:0000256" key="1">
    <source>
        <dbReference type="SAM" id="MobiDB-lite"/>
    </source>
</evidence>
<keyword evidence="3" id="KW-1185">Reference proteome</keyword>
<dbReference type="InterPro" id="IPR010593">
    <property type="entry name" value="DUF1159"/>
</dbReference>
<comment type="caution">
    <text evidence="2">The sequence shown here is derived from an EMBL/GenBank/DDBJ whole genome shotgun (WGS) entry which is preliminary data.</text>
</comment>
<dbReference type="Proteomes" id="UP000285908">
    <property type="component" value="Unassembled WGS sequence"/>
</dbReference>
<feature type="region of interest" description="Disordered" evidence="1">
    <location>
        <begin position="1"/>
        <end position="21"/>
    </location>
</feature>
<protein>
    <submittedName>
        <fullName evidence="2">DUF721 domain-containing protein</fullName>
    </submittedName>
</protein>
<evidence type="ECO:0000313" key="3">
    <source>
        <dbReference type="Proteomes" id="UP000285908"/>
    </source>
</evidence>
<dbReference type="PIRSF" id="PIRSF032064">
    <property type="entry name" value="UCP032064"/>
    <property type="match status" value="1"/>
</dbReference>